<dbReference type="PANTHER" id="PTHR43806">
    <property type="entry name" value="PEPTIDASE S8"/>
    <property type="match status" value="1"/>
</dbReference>
<dbReference type="RefSeq" id="WP_012963842.1">
    <property type="nucleotide sequence ID" value="NC_013799.1"/>
</dbReference>
<evidence type="ECO:0000259" key="7">
    <source>
        <dbReference type="Pfam" id="PF00082"/>
    </source>
</evidence>
<keyword evidence="4 6" id="KW-0720">Serine protease</keyword>
<sequence length="681" mass="73272">MVRFFVLFYALLSFAYSSDKLDPVLRKMLSYGERDLASKSYMSLQKVKVLRSDGKVELVDLSNTDIKHLQMDQKVLYIEAPKKLRLLDDISSNSSYVLWGRGNTSVSVSYNKPFYGYIFGGNVSGQGCTQSSIFFQCSSATDLSITALSDYRLILYAPDMNASDISGGERKYLVGTRASASQSTGRGVIVGIIDSGINFCHPAFRNPDGTTRVLFYKDHMGIEFNEAQINDRINIGNCNYDNEGHGTAVAGIAGGYWSASRYNSVAKDVKFIVYKTNLYDTDVMAGLDYIKSKAQSLGMPVVVNLSLGGHLDPHDGTGLLDRYIDQLSGPGFIVVVSAGNEGSDKIHARLTSDMGDIHMSVSSSVAIDGWYTRGASYRVRVCDETGINCIGAEPGNVSQGQVSTTSCYVYIDNRTLSSPVNGDGEIYAEVSCLSQTNLILRLTRLSGGGTVDLWISGDGEFTDGQVSDGFGGFSYTVSSPGTARSVITVGAIGASYISQSRFDNYGRIAFFSSRGPTRDGRIKPDVVADGFFQCTANPNFSGSTDPNLCGPPGSGAYYMAIAGTSFSAPVVTSLVAIYLQSHPSADPSQIKNWLTSNAFYDTEGTPPNVAYGYGKAVWKDSASATSPQSSGGGGGCSMVSSSPSSVLPYAFLMLLVLIKKLRRLQCLTFQHVLTRLPTRRG</sequence>
<dbReference type="eggNOG" id="COG1404">
    <property type="taxonomic scope" value="Bacteria"/>
</dbReference>
<gene>
    <name evidence="8" type="ordered locus">HTH_1208</name>
</gene>
<name>D3DIL0_HYDTT</name>
<evidence type="ECO:0000256" key="4">
    <source>
        <dbReference type="ARBA" id="ARBA00022825"/>
    </source>
</evidence>
<dbReference type="AlphaFoldDB" id="D3DIL0"/>
<comment type="similarity">
    <text evidence="1 6">Belongs to the peptidase S8 family.</text>
</comment>
<feature type="active site" description="Charge relay system" evidence="5 6">
    <location>
        <position position="245"/>
    </location>
</feature>
<dbReference type="Pfam" id="PF00082">
    <property type="entry name" value="Peptidase_S8"/>
    <property type="match status" value="2"/>
</dbReference>
<dbReference type="GO" id="GO:0004252">
    <property type="term" value="F:serine-type endopeptidase activity"/>
    <property type="evidence" value="ECO:0007669"/>
    <property type="project" value="UniProtKB-UniRule"/>
</dbReference>
<organism evidence="8 9">
    <name type="scientific">Hydrogenobacter thermophilus (strain DSM 6534 / IAM 12695 / TK-6)</name>
    <dbReference type="NCBI Taxonomy" id="608538"/>
    <lineage>
        <taxon>Bacteria</taxon>
        <taxon>Pseudomonadati</taxon>
        <taxon>Aquificota</taxon>
        <taxon>Aquificia</taxon>
        <taxon>Aquificales</taxon>
        <taxon>Aquificaceae</taxon>
        <taxon>Hydrogenobacter</taxon>
    </lineage>
</organism>
<evidence type="ECO:0000256" key="1">
    <source>
        <dbReference type="ARBA" id="ARBA00011073"/>
    </source>
</evidence>
<dbReference type="STRING" id="608538.HTH_1208"/>
<evidence type="ECO:0000256" key="6">
    <source>
        <dbReference type="PROSITE-ProRule" id="PRU01240"/>
    </source>
</evidence>
<dbReference type="InterPro" id="IPR015500">
    <property type="entry name" value="Peptidase_S8_subtilisin-rel"/>
</dbReference>
<feature type="active site" description="Charge relay system" evidence="5 6">
    <location>
        <position position="194"/>
    </location>
</feature>
<feature type="domain" description="Peptidase S8/S53" evidence="7">
    <location>
        <begin position="185"/>
        <end position="342"/>
    </location>
</feature>
<dbReference type="PROSITE" id="PS00137">
    <property type="entry name" value="SUBTILASE_HIS"/>
    <property type="match status" value="1"/>
</dbReference>
<evidence type="ECO:0000256" key="5">
    <source>
        <dbReference type="PIRSR" id="PIRSR615500-1"/>
    </source>
</evidence>
<dbReference type="Proteomes" id="UP000002574">
    <property type="component" value="Chromosome"/>
</dbReference>
<protein>
    <submittedName>
        <fullName evidence="8">Subtilisin-like protease</fullName>
    </submittedName>
</protein>
<feature type="active site" description="Charge relay system" evidence="5 6">
    <location>
        <position position="565"/>
    </location>
</feature>
<dbReference type="KEGG" id="hth:HTH_1208"/>
<keyword evidence="9" id="KW-1185">Reference proteome</keyword>
<dbReference type="GO" id="GO:0006508">
    <property type="term" value="P:proteolysis"/>
    <property type="evidence" value="ECO:0007669"/>
    <property type="project" value="UniProtKB-KW"/>
</dbReference>
<dbReference type="SUPFAM" id="SSF52743">
    <property type="entry name" value="Subtilisin-like"/>
    <property type="match status" value="1"/>
</dbReference>
<dbReference type="PATRIC" id="fig|608538.5.peg.1226"/>
<dbReference type="InterPro" id="IPR000209">
    <property type="entry name" value="Peptidase_S8/S53_dom"/>
</dbReference>
<accession>D3DIL0</accession>
<evidence type="ECO:0000256" key="2">
    <source>
        <dbReference type="ARBA" id="ARBA00022670"/>
    </source>
</evidence>
<feature type="domain" description="Peptidase S8/S53" evidence="7">
    <location>
        <begin position="474"/>
        <end position="614"/>
    </location>
</feature>
<dbReference type="InterPro" id="IPR023827">
    <property type="entry name" value="Peptidase_S8_Asp-AS"/>
</dbReference>
<dbReference type="OrthoDB" id="9762689at2"/>
<dbReference type="PROSITE" id="PS51892">
    <property type="entry name" value="SUBTILASE"/>
    <property type="match status" value="1"/>
</dbReference>
<dbReference type="InterPro" id="IPR036852">
    <property type="entry name" value="Peptidase_S8/S53_dom_sf"/>
</dbReference>
<keyword evidence="2 6" id="KW-0645">Protease</keyword>
<proteinExistence type="inferred from homology"/>
<evidence type="ECO:0000313" key="9">
    <source>
        <dbReference type="Proteomes" id="UP000002574"/>
    </source>
</evidence>
<evidence type="ECO:0000313" key="8">
    <source>
        <dbReference type="EMBL" id="BAI69662.1"/>
    </source>
</evidence>
<dbReference type="PRINTS" id="PR00723">
    <property type="entry name" value="SUBTILISIN"/>
</dbReference>
<dbReference type="KEGG" id="hte:Hydth_1200"/>
<dbReference type="PROSITE" id="PS00136">
    <property type="entry name" value="SUBTILASE_ASP"/>
    <property type="match status" value="1"/>
</dbReference>
<dbReference type="InterPro" id="IPR022398">
    <property type="entry name" value="Peptidase_S8_His-AS"/>
</dbReference>
<dbReference type="Gene3D" id="3.40.50.200">
    <property type="entry name" value="Peptidase S8/S53 domain"/>
    <property type="match status" value="1"/>
</dbReference>
<dbReference type="Gene3D" id="2.60.120.1290">
    <property type="match status" value="1"/>
</dbReference>
<keyword evidence="3 6" id="KW-0378">Hydrolase</keyword>
<dbReference type="InterPro" id="IPR050131">
    <property type="entry name" value="Peptidase_S8_subtilisin-like"/>
</dbReference>
<reference evidence="8 9" key="1">
    <citation type="journal article" date="2010" name="J. Bacteriol.">
        <title>Complete genome sequence of the thermophilic, obligately chemolithoautotrophic hydrogen-oxidizing bacterium Hydrogenobacter thermophilus TK-6.</title>
        <authorList>
            <person name="Arai H."/>
            <person name="Kanbe H."/>
            <person name="Ishii M."/>
            <person name="Igarashi Y."/>
        </authorList>
    </citation>
    <scope>NUCLEOTIDE SEQUENCE [LARGE SCALE GENOMIC DNA]</scope>
    <source>
        <strain evidence="9">DSM 6534 / IAM 12695 / TK-6 [Tokyo]</strain>
    </source>
</reference>
<dbReference type="EMBL" id="AP011112">
    <property type="protein sequence ID" value="BAI69662.1"/>
    <property type="molecule type" value="Genomic_DNA"/>
</dbReference>
<dbReference type="PANTHER" id="PTHR43806:SF11">
    <property type="entry name" value="CEREVISIN-RELATED"/>
    <property type="match status" value="1"/>
</dbReference>
<evidence type="ECO:0000256" key="3">
    <source>
        <dbReference type="ARBA" id="ARBA00022801"/>
    </source>
</evidence>